<keyword evidence="1" id="KW-0812">Transmembrane</keyword>
<feature type="domain" description="DUF2914" evidence="2">
    <location>
        <begin position="298"/>
        <end position="365"/>
    </location>
</feature>
<reference evidence="3 4" key="1">
    <citation type="journal article" date="2016" name="Nat. Commun.">
        <title>Thousands of microbial genomes shed light on interconnected biogeochemical processes in an aquifer system.</title>
        <authorList>
            <person name="Anantharaman K."/>
            <person name="Brown C.T."/>
            <person name="Hug L.A."/>
            <person name="Sharon I."/>
            <person name="Castelle C.J."/>
            <person name="Probst A.J."/>
            <person name="Thomas B.C."/>
            <person name="Singh A."/>
            <person name="Wilkins M.J."/>
            <person name="Karaoz U."/>
            <person name="Brodie E.L."/>
            <person name="Williams K.H."/>
            <person name="Hubbard S.S."/>
            <person name="Banfield J.F."/>
        </authorList>
    </citation>
    <scope>NUCLEOTIDE SEQUENCE [LARGE SCALE GENOMIC DNA]</scope>
</reference>
<feature type="transmembrane region" description="Helical" evidence="1">
    <location>
        <begin position="175"/>
        <end position="196"/>
    </location>
</feature>
<sequence length="379" mass="43926">MLSLDRFLFAFMVFSSGINKTKDIYFKYERYITPAAFLAGFIWDNLTLRRIDLLFENLTFIWNLLIVGVGIILINGYEAGLIRWRFADRFLKFAPLLMQFSFGGLFSAFFVFYSRSASVFSSWPFLLFLLVLFVGNDFFRKRYLRLTFQLSVFFIALFSYSVFALPVLFGKMGAVVFIASGIVSLLVIGGVIFLLWKIVPEKVKKSQHALVFCIGGIFFAFQFSYFANVIPPIPLSLKESGIYHSVERISNDSYIYKVSYERAPWYLFFEDQSSVFHLEPDSKVYIYSAIFAPTKIETLILHRWLYFDAEKKDWIEMSRVPFSISGGRDGGYRGYTYKSSVKPGKWRVEVINDRGQVLGHRTFKVVEDDLIGELATEYK</sequence>
<evidence type="ECO:0000259" key="2">
    <source>
        <dbReference type="Pfam" id="PF11141"/>
    </source>
</evidence>
<feature type="transmembrane region" description="Helical" evidence="1">
    <location>
        <begin position="119"/>
        <end position="139"/>
    </location>
</feature>
<dbReference type="Proteomes" id="UP000177932">
    <property type="component" value="Unassembled WGS sequence"/>
</dbReference>
<dbReference type="EMBL" id="MHOD01000008">
    <property type="protein sequence ID" value="OGZ58389.1"/>
    <property type="molecule type" value="Genomic_DNA"/>
</dbReference>
<feature type="transmembrane region" description="Helical" evidence="1">
    <location>
        <begin position="208"/>
        <end position="227"/>
    </location>
</feature>
<dbReference type="AlphaFoldDB" id="A0A1G2H7Q8"/>
<accession>A0A1G2H7Q8</accession>
<feature type="transmembrane region" description="Helical" evidence="1">
    <location>
        <begin position="60"/>
        <end position="81"/>
    </location>
</feature>
<evidence type="ECO:0000313" key="4">
    <source>
        <dbReference type="Proteomes" id="UP000177932"/>
    </source>
</evidence>
<protein>
    <recommendedName>
        <fullName evidence="2">DUF2914 domain-containing protein</fullName>
    </recommendedName>
</protein>
<gene>
    <name evidence="3" type="ORF">A2827_02540</name>
</gene>
<dbReference type="STRING" id="1802158.A2827_02540"/>
<dbReference type="Pfam" id="PF11141">
    <property type="entry name" value="DUF2914"/>
    <property type="match status" value="1"/>
</dbReference>
<feature type="transmembrane region" description="Helical" evidence="1">
    <location>
        <begin position="146"/>
        <end position="169"/>
    </location>
</feature>
<dbReference type="InterPro" id="IPR022606">
    <property type="entry name" value="DUF2914"/>
</dbReference>
<name>A0A1G2H7Q8_9BACT</name>
<keyword evidence="1" id="KW-1133">Transmembrane helix</keyword>
<proteinExistence type="predicted"/>
<comment type="caution">
    <text evidence="3">The sequence shown here is derived from an EMBL/GenBank/DDBJ whole genome shotgun (WGS) entry which is preliminary data.</text>
</comment>
<feature type="transmembrane region" description="Helical" evidence="1">
    <location>
        <begin position="93"/>
        <end position="113"/>
    </location>
</feature>
<keyword evidence="1" id="KW-0472">Membrane</keyword>
<evidence type="ECO:0000313" key="3">
    <source>
        <dbReference type="EMBL" id="OGZ58389.1"/>
    </source>
</evidence>
<organism evidence="3 4">
    <name type="scientific">Candidatus Spechtbacteria bacterium RIFCSPHIGHO2_01_FULL_43_30</name>
    <dbReference type="NCBI Taxonomy" id="1802158"/>
    <lineage>
        <taxon>Bacteria</taxon>
        <taxon>Candidatus Spechtiibacteriota</taxon>
    </lineage>
</organism>
<evidence type="ECO:0000256" key="1">
    <source>
        <dbReference type="SAM" id="Phobius"/>
    </source>
</evidence>